<evidence type="ECO:0000313" key="2">
    <source>
        <dbReference type="Proteomes" id="UP000231501"/>
    </source>
</evidence>
<reference evidence="1 2" key="1">
    <citation type="submission" date="2017-11" db="EMBL/GenBank/DDBJ databases">
        <title>Draft genome sequence of Mitsuaria sp. HWN-4.</title>
        <authorList>
            <person name="Gundlapally S.R."/>
        </authorList>
    </citation>
    <scope>NUCLEOTIDE SEQUENCE [LARGE SCALE GENOMIC DNA]</scope>
    <source>
        <strain evidence="1 2">HWN-4</strain>
    </source>
</reference>
<dbReference type="Proteomes" id="UP000231501">
    <property type="component" value="Unassembled WGS sequence"/>
</dbReference>
<comment type="caution">
    <text evidence="1">The sequence shown here is derived from an EMBL/GenBank/DDBJ whole genome shotgun (WGS) entry which is preliminary data.</text>
</comment>
<organism evidence="1 2">
    <name type="scientific">Roseateles chitinivorans</name>
    <dbReference type="NCBI Taxonomy" id="2917965"/>
    <lineage>
        <taxon>Bacteria</taxon>
        <taxon>Pseudomonadati</taxon>
        <taxon>Pseudomonadota</taxon>
        <taxon>Betaproteobacteria</taxon>
        <taxon>Burkholderiales</taxon>
        <taxon>Sphaerotilaceae</taxon>
        <taxon>Roseateles</taxon>
    </lineage>
</organism>
<dbReference type="RefSeq" id="WP_099862884.1">
    <property type="nucleotide sequence ID" value="NZ_PEOG01000050.1"/>
</dbReference>
<name>A0A2G9C644_9BURK</name>
<evidence type="ECO:0000313" key="1">
    <source>
        <dbReference type="EMBL" id="PIM51920.1"/>
    </source>
</evidence>
<dbReference type="AlphaFoldDB" id="A0A2G9C644"/>
<proteinExistence type="predicted"/>
<protein>
    <submittedName>
        <fullName evidence="1">Uncharacterized protein</fullName>
    </submittedName>
</protein>
<dbReference type="EMBL" id="PEOG01000050">
    <property type="protein sequence ID" value="PIM51920.1"/>
    <property type="molecule type" value="Genomic_DNA"/>
</dbReference>
<keyword evidence="2" id="KW-1185">Reference proteome</keyword>
<dbReference type="OrthoDB" id="9975399at2"/>
<accession>A0A2G9C644</accession>
<gene>
    <name evidence="1" type="ORF">CS062_17500</name>
</gene>
<sequence>MNTAFDSWLAKELGNGLVDIKFAVAPGKGITTEAIQNELLAAEAMLAAGYVKTAPTATSVVPETVRQFVDQH</sequence>